<reference evidence="1" key="2">
    <citation type="submission" date="2021-09" db="EMBL/GenBank/DDBJ databases">
        <authorList>
            <person name="Jia N."/>
            <person name="Wang J."/>
            <person name="Shi W."/>
            <person name="Du L."/>
            <person name="Sun Y."/>
            <person name="Zhan W."/>
            <person name="Jiang J."/>
            <person name="Wang Q."/>
            <person name="Zhang B."/>
            <person name="Ji P."/>
            <person name="Sakyi L.B."/>
            <person name="Cui X."/>
            <person name="Yuan T."/>
            <person name="Jiang B."/>
            <person name="Yang W."/>
            <person name="Lam T.T.-Y."/>
            <person name="Chang Q."/>
            <person name="Ding S."/>
            <person name="Wang X."/>
            <person name="Zhu J."/>
            <person name="Ruan X."/>
            <person name="Zhao L."/>
            <person name="Wei J."/>
            <person name="Que T."/>
            <person name="Du C."/>
            <person name="Cheng J."/>
            <person name="Dai P."/>
            <person name="Han X."/>
            <person name="Huang E."/>
            <person name="Gao Y."/>
            <person name="Liu J."/>
            <person name="Shao H."/>
            <person name="Ye R."/>
            <person name="Li L."/>
            <person name="Wei W."/>
            <person name="Wang X."/>
            <person name="Wang C."/>
            <person name="Huo Q."/>
            <person name="Li W."/>
            <person name="Guo W."/>
            <person name="Chen H."/>
            <person name="Chen S."/>
            <person name="Zhou L."/>
            <person name="Zhou L."/>
            <person name="Ni X."/>
            <person name="Tian J."/>
            <person name="Zhou Y."/>
            <person name="Sheng Y."/>
            <person name="Liu T."/>
            <person name="Pan Y."/>
            <person name="Xia L."/>
            <person name="Li J."/>
            <person name="Zhao F."/>
            <person name="Cao W."/>
        </authorList>
    </citation>
    <scope>NUCLEOTIDE SEQUENCE</scope>
    <source>
        <strain evidence="1">Rmic-2018</strain>
        <tissue evidence="1">Larvae</tissue>
    </source>
</reference>
<organism evidence="1 2">
    <name type="scientific">Rhipicephalus microplus</name>
    <name type="common">Cattle tick</name>
    <name type="synonym">Boophilus microplus</name>
    <dbReference type="NCBI Taxonomy" id="6941"/>
    <lineage>
        <taxon>Eukaryota</taxon>
        <taxon>Metazoa</taxon>
        <taxon>Ecdysozoa</taxon>
        <taxon>Arthropoda</taxon>
        <taxon>Chelicerata</taxon>
        <taxon>Arachnida</taxon>
        <taxon>Acari</taxon>
        <taxon>Parasitiformes</taxon>
        <taxon>Ixodida</taxon>
        <taxon>Ixodoidea</taxon>
        <taxon>Ixodidae</taxon>
        <taxon>Rhipicephalinae</taxon>
        <taxon>Rhipicephalus</taxon>
        <taxon>Boophilus</taxon>
    </lineage>
</organism>
<gene>
    <name evidence="1" type="ORF">HPB51_000601</name>
</gene>
<sequence>MGVRARLKEYFKIIFRPVGGLDLHTTTHGVLLKTLCNLDIIDYEAVHTADRVRINPYNNSHTVSTPFKPRARLYLCASELHLGTISYSLRAYMAAPDDALHGVIYNAVISQTQDEIIQNLQSMNLNSPYTIADAHQMGLSKSILINFVSTTILPSIELDWINFYLVLQNTDHCVAGSSHVGTEMPSFSAASRAWWTAQS</sequence>
<comment type="caution">
    <text evidence="1">The sequence shown here is derived from an EMBL/GenBank/DDBJ whole genome shotgun (WGS) entry which is preliminary data.</text>
</comment>
<protein>
    <submittedName>
        <fullName evidence="1">Uncharacterized protein</fullName>
    </submittedName>
</protein>
<keyword evidence="2" id="KW-1185">Reference proteome</keyword>
<reference evidence="1" key="1">
    <citation type="journal article" date="2020" name="Cell">
        <title>Large-Scale Comparative Analyses of Tick Genomes Elucidate Their Genetic Diversity and Vector Capacities.</title>
        <authorList>
            <consortium name="Tick Genome and Microbiome Consortium (TIGMIC)"/>
            <person name="Jia N."/>
            <person name="Wang J."/>
            <person name="Shi W."/>
            <person name="Du L."/>
            <person name="Sun Y."/>
            <person name="Zhan W."/>
            <person name="Jiang J.F."/>
            <person name="Wang Q."/>
            <person name="Zhang B."/>
            <person name="Ji P."/>
            <person name="Bell-Sakyi L."/>
            <person name="Cui X.M."/>
            <person name="Yuan T.T."/>
            <person name="Jiang B.G."/>
            <person name="Yang W.F."/>
            <person name="Lam T.T."/>
            <person name="Chang Q.C."/>
            <person name="Ding S.J."/>
            <person name="Wang X.J."/>
            <person name="Zhu J.G."/>
            <person name="Ruan X.D."/>
            <person name="Zhao L."/>
            <person name="Wei J.T."/>
            <person name="Ye R.Z."/>
            <person name="Que T.C."/>
            <person name="Du C.H."/>
            <person name="Zhou Y.H."/>
            <person name="Cheng J.X."/>
            <person name="Dai P.F."/>
            <person name="Guo W.B."/>
            <person name="Han X.H."/>
            <person name="Huang E.J."/>
            <person name="Li L.F."/>
            <person name="Wei W."/>
            <person name="Gao Y.C."/>
            <person name="Liu J.Z."/>
            <person name="Shao H.Z."/>
            <person name="Wang X."/>
            <person name="Wang C.C."/>
            <person name="Yang T.C."/>
            <person name="Huo Q.B."/>
            <person name="Li W."/>
            <person name="Chen H.Y."/>
            <person name="Chen S.E."/>
            <person name="Zhou L.G."/>
            <person name="Ni X.B."/>
            <person name="Tian J.H."/>
            <person name="Sheng Y."/>
            <person name="Liu T."/>
            <person name="Pan Y.S."/>
            <person name="Xia L.Y."/>
            <person name="Li J."/>
            <person name="Zhao F."/>
            <person name="Cao W.C."/>
        </authorList>
    </citation>
    <scope>NUCLEOTIDE SEQUENCE</scope>
    <source>
        <strain evidence="1">Rmic-2018</strain>
    </source>
</reference>
<evidence type="ECO:0000313" key="1">
    <source>
        <dbReference type="EMBL" id="KAH8038296.1"/>
    </source>
</evidence>
<name>A0A9J6EVZ0_RHIMP</name>
<proteinExistence type="predicted"/>
<dbReference type="EMBL" id="JABSTU010000001">
    <property type="protein sequence ID" value="KAH8038296.1"/>
    <property type="molecule type" value="Genomic_DNA"/>
</dbReference>
<accession>A0A9J6EVZ0</accession>
<dbReference type="AlphaFoldDB" id="A0A9J6EVZ0"/>
<dbReference type="Proteomes" id="UP000821866">
    <property type="component" value="Chromosome 1"/>
</dbReference>
<evidence type="ECO:0000313" key="2">
    <source>
        <dbReference type="Proteomes" id="UP000821866"/>
    </source>
</evidence>